<dbReference type="EC" id="3.4.21.-" evidence="7"/>
<keyword evidence="8" id="KW-1185">Reference proteome</keyword>
<accession>A7BBP8</accession>
<dbReference type="Proteomes" id="UP000003553">
    <property type="component" value="Unassembled WGS sequence"/>
</dbReference>
<dbReference type="HOGENOM" id="CLU_011263_19_0_11"/>
<dbReference type="RefSeq" id="WP_003792046.1">
    <property type="nucleotide sequence ID" value="NZ_DS264586.1"/>
</dbReference>
<evidence type="ECO:0000313" key="8">
    <source>
        <dbReference type="Proteomes" id="UP000003553"/>
    </source>
</evidence>
<dbReference type="Pfam" id="PF00082">
    <property type="entry name" value="Peptidase_S8"/>
    <property type="match status" value="1"/>
</dbReference>
<feature type="active site" description="Charge relay system" evidence="5">
    <location>
        <position position="280"/>
    </location>
</feature>
<sequence length="413" mass="42998">MGPAPVVNISSNAAPRSPFAFVARAGRAARALTTTASALALAVGVLAVAPAPAHAADPITTQEYFSYYHLDSARQKGYTGKGITIALIDGPVDTSAPELAGANITDKSRCTIEASPAEARHGTDMATILVSPYTGVAPDATLHSYQVSNDNSVSAGTCKVDGKKLDDFGTLINQAVEDGAQIISISQGTGHLGDDAKWAITNAIARGVIIVASAGNTSDDENNSHLGRWSGVVGVSAINTDGTFASYSSWGNGVVTAAVGGPFNTRDEVTNQPVTTRGTSVSTALVAGMLALARQKWPDATPNQILQSLVRSGLNPNHEWNQYTGYGAAALGSLVNDDPSQYPDENPILNKPGGSEPTADEVADYVDGLISPAAHRSIPASYVYRGIDDTVVLYQSELKTPLHLGTSPRYHRK</sequence>
<dbReference type="PANTHER" id="PTHR43806:SF11">
    <property type="entry name" value="CEREVISIN-RELATED"/>
    <property type="match status" value="1"/>
</dbReference>
<dbReference type="PROSITE" id="PS51892">
    <property type="entry name" value="SUBTILASE"/>
    <property type="match status" value="1"/>
</dbReference>
<evidence type="ECO:0000259" key="6">
    <source>
        <dbReference type="Pfam" id="PF00082"/>
    </source>
</evidence>
<dbReference type="InterPro" id="IPR000209">
    <property type="entry name" value="Peptidase_S8/S53_dom"/>
</dbReference>
<feature type="domain" description="Peptidase S8/S53" evidence="6">
    <location>
        <begin position="80"/>
        <end position="327"/>
    </location>
</feature>
<dbReference type="PANTHER" id="PTHR43806">
    <property type="entry name" value="PEPTIDASE S8"/>
    <property type="match status" value="1"/>
</dbReference>
<evidence type="ECO:0000256" key="2">
    <source>
        <dbReference type="ARBA" id="ARBA00022670"/>
    </source>
</evidence>
<dbReference type="SUPFAM" id="SSF52743">
    <property type="entry name" value="Subtilisin-like"/>
    <property type="match status" value="1"/>
</dbReference>
<name>A7BBP8_9ACTO</name>
<keyword evidence="3 5" id="KW-0378">Hydrolase</keyword>
<dbReference type="GO" id="GO:0006508">
    <property type="term" value="P:proteolysis"/>
    <property type="evidence" value="ECO:0007669"/>
    <property type="project" value="UniProtKB-KW"/>
</dbReference>
<protein>
    <submittedName>
        <fullName evidence="7">Peptidase, S8/S53 family</fullName>
        <ecNumber evidence="7">3.4.21.-</ecNumber>
    </submittedName>
</protein>
<dbReference type="InterPro" id="IPR036852">
    <property type="entry name" value="Peptidase_S8/S53_dom_sf"/>
</dbReference>
<feature type="active site" description="Charge relay system" evidence="5">
    <location>
        <position position="121"/>
    </location>
</feature>
<comment type="caution">
    <text evidence="7">The sequence shown here is derived from an EMBL/GenBank/DDBJ whole genome shotgun (WGS) entry which is preliminary data.</text>
</comment>
<dbReference type="EMBL" id="AAYI02000004">
    <property type="protein sequence ID" value="EDN80622.1"/>
    <property type="molecule type" value="Genomic_DNA"/>
</dbReference>
<dbReference type="CDD" id="cd00306">
    <property type="entry name" value="Peptidases_S8_S53"/>
    <property type="match status" value="1"/>
</dbReference>
<dbReference type="eggNOG" id="COG1404">
    <property type="taxonomic scope" value="Bacteria"/>
</dbReference>
<reference evidence="7" key="2">
    <citation type="submission" date="2015-05" db="EMBL/GenBank/DDBJ databases">
        <title>Draft genome sequence of Actinomyces odontolyticus (ATCC 17982).</title>
        <authorList>
            <person name="Sudarsanam P."/>
            <person name="Ley R."/>
            <person name="Guruge J."/>
            <person name="Turnbaugh P.J."/>
            <person name="Mahowald M."/>
            <person name="Liep D."/>
            <person name="Gordon J."/>
        </authorList>
    </citation>
    <scope>NUCLEOTIDE SEQUENCE</scope>
    <source>
        <strain evidence="7">ATCC 17982</strain>
    </source>
</reference>
<dbReference type="InterPro" id="IPR050131">
    <property type="entry name" value="Peptidase_S8_subtilisin-like"/>
</dbReference>
<feature type="active site" description="Charge relay system" evidence="5">
    <location>
        <position position="89"/>
    </location>
</feature>
<evidence type="ECO:0000256" key="4">
    <source>
        <dbReference type="ARBA" id="ARBA00022825"/>
    </source>
</evidence>
<comment type="similarity">
    <text evidence="1 5">Belongs to the peptidase S8 family.</text>
</comment>
<evidence type="ECO:0000256" key="3">
    <source>
        <dbReference type="ARBA" id="ARBA00022801"/>
    </source>
</evidence>
<dbReference type="InterPro" id="IPR015500">
    <property type="entry name" value="Peptidase_S8_subtilisin-rel"/>
</dbReference>
<proteinExistence type="inferred from homology"/>
<dbReference type="GO" id="GO:0004252">
    <property type="term" value="F:serine-type endopeptidase activity"/>
    <property type="evidence" value="ECO:0007669"/>
    <property type="project" value="UniProtKB-UniRule"/>
</dbReference>
<evidence type="ECO:0000313" key="7">
    <source>
        <dbReference type="EMBL" id="EDN80622.1"/>
    </source>
</evidence>
<gene>
    <name evidence="7" type="ORF">ACTODO_01069</name>
</gene>
<dbReference type="AlphaFoldDB" id="A7BBP8"/>
<evidence type="ECO:0000256" key="5">
    <source>
        <dbReference type="PROSITE-ProRule" id="PRU01240"/>
    </source>
</evidence>
<reference evidence="7" key="1">
    <citation type="submission" date="2007-04" db="EMBL/GenBank/DDBJ databases">
        <authorList>
            <person name="Fulton L."/>
            <person name="Clifton S."/>
            <person name="Fulton B."/>
            <person name="Xu J."/>
            <person name="Minx P."/>
            <person name="Pepin K.H."/>
            <person name="Johnson M."/>
            <person name="Thiruvilangam P."/>
            <person name="Bhonagiri V."/>
            <person name="Nash W.E."/>
            <person name="Mardis E.R."/>
            <person name="Wilson R.K."/>
        </authorList>
    </citation>
    <scope>NUCLEOTIDE SEQUENCE [LARGE SCALE GENOMIC DNA]</scope>
    <source>
        <strain evidence="7">ATCC 17982</strain>
    </source>
</reference>
<evidence type="ECO:0000256" key="1">
    <source>
        <dbReference type="ARBA" id="ARBA00011073"/>
    </source>
</evidence>
<keyword evidence="2 5" id="KW-0645">Protease</keyword>
<keyword evidence="4 5" id="KW-0720">Serine protease</keyword>
<dbReference type="PRINTS" id="PR00723">
    <property type="entry name" value="SUBTILISIN"/>
</dbReference>
<organism evidence="7 8">
    <name type="scientific">Schaalia dentiphila ATCC 17982</name>
    <dbReference type="NCBI Taxonomy" id="411466"/>
    <lineage>
        <taxon>Bacteria</taxon>
        <taxon>Bacillati</taxon>
        <taxon>Actinomycetota</taxon>
        <taxon>Actinomycetes</taxon>
        <taxon>Actinomycetales</taxon>
        <taxon>Actinomycetaceae</taxon>
        <taxon>Schaalia</taxon>
        <taxon>Schaalia dentiphila</taxon>
    </lineage>
</organism>
<dbReference type="Gene3D" id="3.40.50.200">
    <property type="entry name" value="Peptidase S8/S53 domain"/>
    <property type="match status" value="1"/>
</dbReference>